<dbReference type="EMBL" id="CAQJ01000019">
    <property type="protein sequence ID" value="CCQ89788.1"/>
    <property type="molecule type" value="Genomic_DNA"/>
</dbReference>
<comment type="caution">
    <text evidence="2">The sequence shown here is derived from an EMBL/GenBank/DDBJ whole genome shotgun (WGS) entry which is preliminary data.</text>
</comment>
<dbReference type="EC" id="2.7.7.-" evidence="2"/>
<proteinExistence type="predicted"/>
<evidence type="ECO:0000313" key="3">
    <source>
        <dbReference type="Proteomes" id="UP000011704"/>
    </source>
</evidence>
<sequence>MIPGDPSCTDVLILCGGRGTRLQSVAADKPKPMVEVDNRPFLDLLIDHAATFGFRRFVLLAGHHAEAIASHYETPRDGLAIEVSVEPQAMGTGGAVRHAQPLIQSDPFLVLNGDSFCRVDLTALLHYHFQLEDALAIIALAPKKEAADYGGVTVDEAGRILRFDEKNPEAASGLVNAGLYVFNCGVLDRIPAGRTISLETEVFPALAGQGLYGFTTDSELYDIGTPERLDRARRELKI</sequence>
<dbReference type="CDD" id="cd06915">
    <property type="entry name" value="NTP_transferase_WcbM_like"/>
    <property type="match status" value="1"/>
</dbReference>
<dbReference type="InParanoid" id="M1YWC6"/>
<keyword evidence="2" id="KW-0548">Nucleotidyltransferase</keyword>
<dbReference type="AlphaFoldDB" id="M1YWC6"/>
<dbReference type="Pfam" id="PF00483">
    <property type="entry name" value="NTP_transferase"/>
    <property type="match status" value="1"/>
</dbReference>
<reference evidence="2 3" key="1">
    <citation type="journal article" date="2013" name="Front. Microbiol.">
        <title>The genome of Nitrospina gracilis illuminates the metabolism and evolution of the major marine nitrite oxidizer.</title>
        <authorList>
            <person name="Luecker S."/>
            <person name="Nowka B."/>
            <person name="Rattei T."/>
            <person name="Spieck E."/>
            <person name="and Daims H."/>
        </authorList>
    </citation>
    <scope>NUCLEOTIDE SEQUENCE [LARGE SCALE GENOMIC DNA]</scope>
    <source>
        <strain evidence="2 3">3/211</strain>
    </source>
</reference>
<dbReference type="InterPro" id="IPR029044">
    <property type="entry name" value="Nucleotide-diphossugar_trans"/>
</dbReference>
<evidence type="ECO:0000313" key="2">
    <source>
        <dbReference type="EMBL" id="CCQ89788.1"/>
    </source>
</evidence>
<protein>
    <submittedName>
        <fullName evidence="2">Putative Nucleotidyl transferase</fullName>
        <ecNumber evidence="2">2.7.7.-</ecNumber>
    </submittedName>
</protein>
<organism evidence="2 3">
    <name type="scientific">Nitrospina gracilis (strain 3/211)</name>
    <dbReference type="NCBI Taxonomy" id="1266370"/>
    <lineage>
        <taxon>Bacteria</taxon>
        <taxon>Pseudomonadati</taxon>
        <taxon>Nitrospinota/Tectimicrobiota group</taxon>
        <taxon>Nitrospinota</taxon>
        <taxon>Nitrospinia</taxon>
        <taxon>Nitrospinales</taxon>
        <taxon>Nitrospinaceae</taxon>
        <taxon>Nitrospina</taxon>
    </lineage>
</organism>
<dbReference type="HOGENOM" id="CLU_029499_2_0_0"/>
<keyword evidence="3" id="KW-1185">Reference proteome</keyword>
<dbReference type="OrthoDB" id="9788272at2"/>
<dbReference type="Proteomes" id="UP000011704">
    <property type="component" value="Unassembled WGS sequence"/>
</dbReference>
<dbReference type="InterPro" id="IPR050486">
    <property type="entry name" value="Mannose-1P_guanyltransferase"/>
</dbReference>
<dbReference type="Gene3D" id="3.90.550.10">
    <property type="entry name" value="Spore Coat Polysaccharide Biosynthesis Protein SpsA, Chain A"/>
    <property type="match status" value="1"/>
</dbReference>
<dbReference type="RefSeq" id="WP_005006572.1">
    <property type="nucleotide sequence ID" value="NZ_HG422173.1"/>
</dbReference>
<dbReference type="InterPro" id="IPR005835">
    <property type="entry name" value="NTP_transferase_dom"/>
</dbReference>
<dbReference type="PANTHER" id="PTHR22572">
    <property type="entry name" value="SUGAR-1-PHOSPHATE GUANYL TRANSFERASE"/>
    <property type="match status" value="1"/>
</dbReference>
<dbReference type="STRING" id="1266370.NITGR_170045"/>
<keyword evidence="2" id="KW-0808">Transferase</keyword>
<evidence type="ECO:0000259" key="1">
    <source>
        <dbReference type="Pfam" id="PF00483"/>
    </source>
</evidence>
<name>M1YWC6_NITG3</name>
<dbReference type="SUPFAM" id="SSF53448">
    <property type="entry name" value="Nucleotide-diphospho-sugar transferases"/>
    <property type="match status" value="1"/>
</dbReference>
<dbReference type="GO" id="GO:0016779">
    <property type="term" value="F:nucleotidyltransferase activity"/>
    <property type="evidence" value="ECO:0007669"/>
    <property type="project" value="UniProtKB-KW"/>
</dbReference>
<feature type="domain" description="Nucleotidyl transferase" evidence="1">
    <location>
        <begin position="12"/>
        <end position="234"/>
    </location>
</feature>
<gene>
    <name evidence="2" type="ORF">NITGR_170045</name>
</gene>
<accession>M1YWC6</accession>